<feature type="region of interest" description="Disordered" evidence="6">
    <location>
        <begin position="1"/>
        <end position="23"/>
    </location>
</feature>
<keyword evidence="2" id="KW-1003">Cell membrane</keyword>
<keyword evidence="5 7" id="KW-0472">Membrane</keyword>
<evidence type="ECO:0000256" key="2">
    <source>
        <dbReference type="ARBA" id="ARBA00022475"/>
    </source>
</evidence>
<evidence type="ECO:0000313" key="9">
    <source>
        <dbReference type="EMBL" id="QKW53885.1"/>
    </source>
</evidence>
<evidence type="ECO:0000313" key="10">
    <source>
        <dbReference type="Proteomes" id="UP000509303"/>
    </source>
</evidence>
<dbReference type="RefSeq" id="WP_176165589.1">
    <property type="nucleotide sequence ID" value="NZ_CP054929.1"/>
</dbReference>
<dbReference type="AlphaFoldDB" id="A0A7H8NHB2"/>
<dbReference type="Proteomes" id="UP000509303">
    <property type="component" value="Chromosome"/>
</dbReference>
<evidence type="ECO:0000256" key="1">
    <source>
        <dbReference type="ARBA" id="ARBA00004651"/>
    </source>
</evidence>
<keyword evidence="3 7" id="KW-0812">Transmembrane</keyword>
<evidence type="ECO:0000256" key="5">
    <source>
        <dbReference type="ARBA" id="ARBA00023136"/>
    </source>
</evidence>
<feature type="transmembrane region" description="Helical" evidence="7">
    <location>
        <begin position="52"/>
        <end position="74"/>
    </location>
</feature>
<comment type="subcellular location">
    <subcellularLocation>
        <location evidence="1">Cell membrane</location>
        <topology evidence="1">Multi-pass membrane protein</topology>
    </subcellularLocation>
</comment>
<dbReference type="InterPro" id="IPR051791">
    <property type="entry name" value="Pra-immunoreactive"/>
</dbReference>
<keyword evidence="10" id="KW-1185">Reference proteome</keyword>
<dbReference type="PANTHER" id="PTHR36115">
    <property type="entry name" value="PROLINE-RICH ANTIGEN HOMOLOG-RELATED"/>
    <property type="match status" value="1"/>
</dbReference>
<dbReference type="EMBL" id="CP054929">
    <property type="protein sequence ID" value="QKW53885.1"/>
    <property type="molecule type" value="Genomic_DNA"/>
</dbReference>
<evidence type="ECO:0000256" key="3">
    <source>
        <dbReference type="ARBA" id="ARBA00022692"/>
    </source>
</evidence>
<dbReference type="InterPro" id="IPR010432">
    <property type="entry name" value="RDD"/>
</dbReference>
<reference evidence="9 10" key="1">
    <citation type="submission" date="2020-06" db="EMBL/GenBank/DDBJ databases">
        <title>Genome mining for natural products.</title>
        <authorList>
            <person name="Zhang B."/>
            <person name="Shi J."/>
            <person name="Ge H."/>
        </authorList>
    </citation>
    <scope>NUCLEOTIDE SEQUENCE [LARGE SCALE GENOMIC DNA]</scope>
    <source>
        <strain evidence="9 10">NA00687</strain>
    </source>
</reference>
<dbReference type="Pfam" id="PF06271">
    <property type="entry name" value="RDD"/>
    <property type="match status" value="1"/>
</dbReference>
<sequence>MDDAAPSAPSVPAPSPGPVDQDWLPRRPWPPWLRMYPTRPGEPHPADLPERLGAYLTDLVLFGLLTCVTALPSLLLDGPVAPVAALTGAGLLFCYSPLTTARWGGSPGKLLFGLRVAHAQDGGALPYRIALGRHLTHVGMIALCGVDQLWSLRDEPLQQCLHDQAAGTVVVRVEAPEPWVPGGL</sequence>
<organism evidence="9 10">
    <name type="scientific">Streptomyces buecherae</name>
    <dbReference type="NCBI Taxonomy" id="2763006"/>
    <lineage>
        <taxon>Bacteria</taxon>
        <taxon>Bacillati</taxon>
        <taxon>Actinomycetota</taxon>
        <taxon>Actinomycetes</taxon>
        <taxon>Kitasatosporales</taxon>
        <taxon>Streptomycetaceae</taxon>
        <taxon>Streptomyces</taxon>
    </lineage>
</organism>
<name>A0A7H8NHB2_9ACTN</name>
<dbReference type="GO" id="GO:0005886">
    <property type="term" value="C:plasma membrane"/>
    <property type="evidence" value="ECO:0007669"/>
    <property type="project" value="UniProtKB-SubCell"/>
</dbReference>
<accession>A0A7H8NHB2</accession>
<evidence type="ECO:0000256" key="4">
    <source>
        <dbReference type="ARBA" id="ARBA00022989"/>
    </source>
</evidence>
<evidence type="ECO:0000256" key="6">
    <source>
        <dbReference type="SAM" id="MobiDB-lite"/>
    </source>
</evidence>
<feature type="transmembrane region" description="Helical" evidence="7">
    <location>
        <begin position="80"/>
        <end position="98"/>
    </location>
</feature>
<proteinExistence type="predicted"/>
<evidence type="ECO:0000259" key="8">
    <source>
        <dbReference type="Pfam" id="PF06271"/>
    </source>
</evidence>
<protein>
    <submittedName>
        <fullName evidence="9">RDD family protein</fullName>
    </submittedName>
</protein>
<dbReference type="PANTHER" id="PTHR36115:SF4">
    <property type="entry name" value="MEMBRANE PROTEIN"/>
    <property type="match status" value="1"/>
</dbReference>
<evidence type="ECO:0000256" key="7">
    <source>
        <dbReference type="SAM" id="Phobius"/>
    </source>
</evidence>
<gene>
    <name evidence="9" type="ORF">HUT08_34880</name>
</gene>
<keyword evidence="4 7" id="KW-1133">Transmembrane helix</keyword>
<feature type="domain" description="RDD" evidence="8">
    <location>
        <begin position="46"/>
        <end position="167"/>
    </location>
</feature>